<comment type="catalytic activity">
    <reaction evidence="10 11">
        <text>DNA(n) + a 2'-deoxyribonucleoside 5'-triphosphate = DNA(n+1) + diphosphate</text>
        <dbReference type="Rhea" id="RHEA:22508"/>
        <dbReference type="Rhea" id="RHEA-COMP:17339"/>
        <dbReference type="Rhea" id="RHEA-COMP:17340"/>
        <dbReference type="ChEBI" id="CHEBI:33019"/>
        <dbReference type="ChEBI" id="CHEBI:61560"/>
        <dbReference type="ChEBI" id="CHEBI:173112"/>
        <dbReference type="EC" id="2.7.7.7"/>
    </reaction>
</comment>
<keyword evidence="4 11" id="KW-0235">DNA replication</keyword>
<evidence type="ECO:0000256" key="4">
    <source>
        <dbReference type="ARBA" id="ARBA00022705"/>
    </source>
</evidence>
<feature type="region of interest" description="Disordered" evidence="12">
    <location>
        <begin position="389"/>
        <end position="430"/>
    </location>
</feature>
<evidence type="ECO:0000256" key="10">
    <source>
        <dbReference type="ARBA" id="ARBA00049244"/>
    </source>
</evidence>
<proteinExistence type="inferred from homology"/>
<dbReference type="Gene3D" id="3.40.50.300">
    <property type="entry name" value="P-loop containing nucleotide triphosphate hydrolases"/>
    <property type="match status" value="1"/>
</dbReference>
<keyword evidence="9 11" id="KW-0239">DNA-directed DNA polymerase</keyword>
<dbReference type="NCBIfam" id="NF004046">
    <property type="entry name" value="PRK05563.1"/>
    <property type="match status" value="1"/>
</dbReference>
<dbReference type="InterPro" id="IPR050238">
    <property type="entry name" value="DNA_Rep/Repair_Clamp_Loader"/>
</dbReference>
<dbReference type="SUPFAM" id="SSF52540">
    <property type="entry name" value="P-loop containing nucleoside triphosphate hydrolases"/>
    <property type="match status" value="1"/>
</dbReference>
<gene>
    <name evidence="11 14" type="primary">dnaX</name>
    <name evidence="14" type="ORF">E6H00_11865</name>
</gene>
<dbReference type="InterPro" id="IPR022754">
    <property type="entry name" value="DNA_pol_III_gamma-3"/>
</dbReference>
<dbReference type="Gene3D" id="1.20.272.10">
    <property type="match status" value="1"/>
</dbReference>
<dbReference type="Pfam" id="PF22608">
    <property type="entry name" value="DNAX_ATPase_lid"/>
    <property type="match status" value="1"/>
</dbReference>
<dbReference type="Pfam" id="PF13177">
    <property type="entry name" value="DNA_pol3_delta2"/>
    <property type="match status" value="1"/>
</dbReference>
<organism evidence="14 15">
    <name type="scientific">Candidatus Segetimicrobium genomatis</name>
    <dbReference type="NCBI Taxonomy" id="2569760"/>
    <lineage>
        <taxon>Bacteria</taxon>
        <taxon>Bacillati</taxon>
        <taxon>Candidatus Sysuimicrobiota</taxon>
        <taxon>Candidatus Sysuimicrobiia</taxon>
        <taxon>Candidatus Sysuimicrobiales</taxon>
        <taxon>Candidatus Segetimicrobiaceae</taxon>
        <taxon>Candidatus Segetimicrobium</taxon>
    </lineage>
</organism>
<dbReference type="InterPro" id="IPR005790">
    <property type="entry name" value="DNA_polIII_delta"/>
</dbReference>
<keyword evidence="7" id="KW-0862">Zinc</keyword>
<evidence type="ECO:0000256" key="7">
    <source>
        <dbReference type="ARBA" id="ARBA00022833"/>
    </source>
</evidence>
<keyword evidence="6 11" id="KW-0547">Nucleotide-binding</keyword>
<dbReference type="CDD" id="cd00009">
    <property type="entry name" value="AAA"/>
    <property type="match status" value="1"/>
</dbReference>
<dbReference type="EC" id="2.7.7.7" evidence="11"/>
<dbReference type="Proteomes" id="UP000318509">
    <property type="component" value="Unassembled WGS sequence"/>
</dbReference>
<name>A0A537JZU0_9BACT</name>
<evidence type="ECO:0000256" key="11">
    <source>
        <dbReference type="RuleBase" id="RU364063"/>
    </source>
</evidence>
<dbReference type="PANTHER" id="PTHR11669">
    <property type="entry name" value="REPLICATION FACTOR C / DNA POLYMERASE III GAMMA-TAU SUBUNIT"/>
    <property type="match status" value="1"/>
</dbReference>
<dbReference type="NCBIfam" id="TIGR02397">
    <property type="entry name" value="dnaX_nterm"/>
    <property type="match status" value="1"/>
</dbReference>
<dbReference type="InterPro" id="IPR027417">
    <property type="entry name" value="P-loop_NTPase"/>
</dbReference>
<comment type="subunit">
    <text evidence="11">DNA polymerase III contains a core (composed of alpha, epsilon and theta chains) that associates with a tau subunit. This core dimerizes to form the POLIII' complex. PolIII' associates with the gamma complex (composed of gamma, delta, delta', psi and chi chains) and with the beta chain to form the complete DNA polymerase III complex.</text>
</comment>
<sequence length="588" mass="63202">MTRALREVTPVSHVSFYRKWRPQTFADVIGQDRVTRTLANAITANRIVHAYLFSGHRGTGKTTTARILARALNCERGPTATPCNVCAACRAIGGGVSLDVIEIDAASNRGIDEIRDLREKVKLVPVEGRSKVYIIDEAHMLTAEAANALLKTLEEPPPHAVFILVTTEPHRLPATITSRTQRFDFRRIPQAAIVDRLRTIAASEGITVDDEALQLIARSADGALRDAESVLDQLSAFCQGRITKADVLSVLGLIEEDVAQQVTDAVIAGDAAACLEIANRVIAEGRDVRQILRSLVEHFRDLLVVAVVRDPQDIVETGESRLAVLRAQSARLAPGAILQKIRILTAAEAEARFATQPRVVLEMALLKLSRPEMDASIDGLAARLEALEHPEGREAAAKAPDVERPPARKPDAAPPSRRAPRDRGPQGGADAVEAALPASAGAEGASPGQPLARIDIEIVRARWERLMDAVKQRTRSVHAFLLESAPQAVEGNDLVLAVRHKFHLENLRDDKNRRLVEELLGTVLGAPLRLRPVLGDAGALPGAPAAGAPTAATAPGTPPAAAPPTGDALVQEAVRRFGNPVQEIRQPE</sequence>
<reference evidence="14 15" key="1">
    <citation type="journal article" date="2019" name="Nat. Microbiol.">
        <title>Mediterranean grassland soil C-N compound turnover is dependent on rainfall and depth, and is mediated by genomically divergent microorganisms.</title>
        <authorList>
            <person name="Diamond S."/>
            <person name="Andeer P.F."/>
            <person name="Li Z."/>
            <person name="Crits-Christoph A."/>
            <person name="Burstein D."/>
            <person name="Anantharaman K."/>
            <person name="Lane K.R."/>
            <person name="Thomas B.C."/>
            <person name="Pan C."/>
            <person name="Northen T.R."/>
            <person name="Banfield J.F."/>
        </authorList>
    </citation>
    <scope>NUCLEOTIDE SEQUENCE [LARGE SCALE GENOMIC DNA]</scope>
    <source>
        <strain evidence="14">NP_3</strain>
    </source>
</reference>
<feature type="compositionally biased region" description="Basic and acidic residues" evidence="12">
    <location>
        <begin position="389"/>
        <end position="411"/>
    </location>
</feature>
<dbReference type="GO" id="GO:0046872">
    <property type="term" value="F:metal ion binding"/>
    <property type="evidence" value="ECO:0007669"/>
    <property type="project" value="UniProtKB-KW"/>
</dbReference>
<dbReference type="GO" id="GO:0003887">
    <property type="term" value="F:DNA-directed DNA polymerase activity"/>
    <property type="evidence" value="ECO:0007669"/>
    <property type="project" value="UniProtKB-KW"/>
</dbReference>
<dbReference type="InterPro" id="IPR048448">
    <property type="entry name" value="DnaX-like_C"/>
</dbReference>
<evidence type="ECO:0000313" key="15">
    <source>
        <dbReference type="Proteomes" id="UP000318509"/>
    </source>
</evidence>
<evidence type="ECO:0000256" key="5">
    <source>
        <dbReference type="ARBA" id="ARBA00022723"/>
    </source>
</evidence>
<dbReference type="AlphaFoldDB" id="A0A537JZU0"/>
<evidence type="ECO:0000256" key="1">
    <source>
        <dbReference type="ARBA" id="ARBA00006360"/>
    </source>
</evidence>
<comment type="similarity">
    <text evidence="1 11">Belongs to the DnaX/STICHEL family.</text>
</comment>
<evidence type="ECO:0000256" key="3">
    <source>
        <dbReference type="ARBA" id="ARBA00022695"/>
    </source>
</evidence>
<dbReference type="SUPFAM" id="SSF48019">
    <property type="entry name" value="post-AAA+ oligomerization domain-like"/>
    <property type="match status" value="1"/>
</dbReference>
<dbReference type="InterPro" id="IPR045085">
    <property type="entry name" value="HLD_clamp_pol_III_gamma_tau"/>
</dbReference>
<keyword evidence="3 11" id="KW-0548">Nucleotidyltransferase</keyword>
<evidence type="ECO:0000259" key="13">
    <source>
        <dbReference type="SMART" id="SM00382"/>
    </source>
</evidence>
<dbReference type="FunFam" id="3.40.50.300:FF:000014">
    <property type="entry name" value="DNA polymerase III subunit gamma/tau"/>
    <property type="match status" value="1"/>
</dbReference>
<dbReference type="PANTHER" id="PTHR11669:SF0">
    <property type="entry name" value="PROTEIN STICHEL-LIKE 2"/>
    <property type="match status" value="1"/>
</dbReference>
<dbReference type="EMBL" id="VBAK01000136">
    <property type="protein sequence ID" value="TMI88736.1"/>
    <property type="molecule type" value="Genomic_DNA"/>
</dbReference>
<dbReference type="CDD" id="cd18137">
    <property type="entry name" value="HLD_clamp_pol_III_gamma_tau"/>
    <property type="match status" value="1"/>
</dbReference>
<feature type="region of interest" description="Disordered" evidence="12">
    <location>
        <begin position="544"/>
        <end position="566"/>
    </location>
</feature>
<dbReference type="GO" id="GO:0006261">
    <property type="term" value="P:DNA-templated DNA replication"/>
    <property type="evidence" value="ECO:0007669"/>
    <property type="project" value="TreeGrafter"/>
</dbReference>
<dbReference type="Pfam" id="PF12169">
    <property type="entry name" value="DNA_pol3_gamma3"/>
    <property type="match status" value="1"/>
</dbReference>
<dbReference type="InterPro" id="IPR003593">
    <property type="entry name" value="AAA+_ATPase"/>
</dbReference>
<accession>A0A537JZU0</accession>
<dbReference type="InterPro" id="IPR012763">
    <property type="entry name" value="DNA_pol_III_sug/sutau_N"/>
</dbReference>
<dbReference type="GO" id="GO:0009360">
    <property type="term" value="C:DNA polymerase III complex"/>
    <property type="evidence" value="ECO:0007669"/>
    <property type="project" value="InterPro"/>
</dbReference>
<dbReference type="NCBIfam" id="TIGR01128">
    <property type="entry name" value="holA"/>
    <property type="match status" value="1"/>
</dbReference>
<dbReference type="Gene3D" id="1.10.8.60">
    <property type="match status" value="1"/>
</dbReference>
<dbReference type="InterPro" id="IPR008921">
    <property type="entry name" value="DNA_pol3_clamp-load_cplx_C"/>
</dbReference>
<dbReference type="Pfam" id="PF20964">
    <property type="entry name" value="DnaX_C"/>
    <property type="match status" value="1"/>
</dbReference>
<keyword evidence="8 11" id="KW-0067">ATP-binding</keyword>
<evidence type="ECO:0000256" key="2">
    <source>
        <dbReference type="ARBA" id="ARBA00022679"/>
    </source>
</evidence>
<feature type="compositionally biased region" description="Low complexity" evidence="12">
    <location>
        <begin position="544"/>
        <end position="555"/>
    </location>
</feature>
<comment type="function">
    <text evidence="11">DNA polymerase III is a complex, multichain enzyme responsible for most of the replicative synthesis in bacteria. This DNA polymerase also exhibits 3' to 5' exonuclease activity.</text>
</comment>
<keyword evidence="5" id="KW-0479">Metal-binding</keyword>
<keyword evidence="2 11" id="KW-0808">Transferase</keyword>
<evidence type="ECO:0000256" key="6">
    <source>
        <dbReference type="ARBA" id="ARBA00022741"/>
    </source>
</evidence>
<dbReference type="FunFam" id="1.10.8.60:FF:000013">
    <property type="entry name" value="DNA polymerase III subunit gamma/tau"/>
    <property type="match status" value="1"/>
</dbReference>
<protein>
    <recommendedName>
        <fullName evidence="11">DNA polymerase III subunit gamma/tau</fullName>
        <ecNumber evidence="11">2.7.7.7</ecNumber>
    </recommendedName>
</protein>
<evidence type="ECO:0000313" key="14">
    <source>
        <dbReference type="EMBL" id="TMI88736.1"/>
    </source>
</evidence>
<comment type="caution">
    <text evidence="14">The sequence shown here is derived from an EMBL/GenBank/DDBJ whole genome shotgun (WGS) entry which is preliminary data.</text>
</comment>
<feature type="domain" description="AAA+ ATPase" evidence="13">
    <location>
        <begin position="47"/>
        <end position="189"/>
    </location>
</feature>
<dbReference type="SMART" id="SM00382">
    <property type="entry name" value="AAA"/>
    <property type="match status" value="1"/>
</dbReference>
<dbReference type="GO" id="GO:0005524">
    <property type="term" value="F:ATP binding"/>
    <property type="evidence" value="ECO:0007669"/>
    <property type="project" value="UniProtKB-KW"/>
</dbReference>
<evidence type="ECO:0000256" key="9">
    <source>
        <dbReference type="ARBA" id="ARBA00022932"/>
    </source>
</evidence>
<evidence type="ECO:0000256" key="12">
    <source>
        <dbReference type="SAM" id="MobiDB-lite"/>
    </source>
</evidence>
<evidence type="ECO:0000256" key="8">
    <source>
        <dbReference type="ARBA" id="ARBA00022840"/>
    </source>
</evidence>
<dbReference type="GO" id="GO:0003677">
    <property type="term" value="F:DNA binding"/>
    <property type="evidence" value="ECO:0007669"/>
    <property type="project" value="InterPro"/>
</dbReference>